<evidence type="ECO:0000256" key="2">
    <source>
        <dbReference type="SAM" id="Phobius"/>
    </source>
</evidence>
<feature type="compositionally biased region" description="Basic and acidic residues" evidence="1">
    <location>
        <begin position="93"/>
        <end position="110"/>
    </location>
</feature>
<feature type="compositionally biased region" description="Basic and acidic residues" evidence="1">
    <location>
        <begin position="13"/>
        <end position="25"/>
    </location>
</feature>
<keyword evidence="2" id="KW-0812">Transmembrane</keyword>
<evidence type="ECO:0000256" key="1">
    <source>
        <dbReference type="SAM" id="MobiDB-lite"/>
    </source>
</evidence>
<keyword evidence="4" id="KW-1185">Reference proteome</keyword>
<dbReference type="EMBL" id="KV429087">
    <property type="protein sequence ID" value="KZT66525.1"/>
    <property type="molecule type" value="Genomic_DNA"/>
</dbReference>
<keyword evidence="2" id="KW-0472">Membrane</keyword>
<feature type="compositionally biased region" description="Low complexity" evidence="1">
    <location>
        <begin position="137"/>
        <end position="146"/>
    </location>
</feature>
<feature type="compositionally biased region" description="Polar residues" evidence="1">
    <location>
        <begin position="65"/>
        <end position="84"/>
    </location>
</feature>
<keyword evidence="2" id="KW-1133">Transmembrane helix</keyword>
<sequence>MVRSIVGAGGCEGRGEERREGKVEGEDGESEKEGGAAVPELGTKREGHAGSCHRKLRDRPATLYQRPTPQSAASSSNGTATKQAEATRAGRRRSGDEHGHEHDRGADRYKYISTSDACPPHRSPPISPSRPPPPLPSRNCRPSTSGLAAHDAAAHCHCQSPTRLACTIHLRHACQSTRRIHFSVICTPSIRTKASQRPPWWPAGSFFGSLCPVLLLLALLPFLCRRRIDAPSQLSKNKPRTGSKNAHMRNPCTYR</sequence>
<accession>A0A165N525</accession>
<evidence type="ECO:0000313" key="3">
    <source>
        <dbReference type="EMBL" id="KZT66525.1"/>
    </source>
</evidence>
<feature type="region of interest" description="Disordered" evidence="1">
    <location>
        <begin position="233"/>
        <end position="255"/>
    </location>
</feature>
<proteinExistence type="predicted"/>
<name>A0A165N525_9APHY</name>
<reference evidence="3 4" key="1">
    <citation type="journal article" date="2016" name="Mol. Biol. Evol.">
        <title>Comparative Genomics of Early-Diverging Mushroom-Forming Fungi Provides Insights into the Origins of Lignocellulose Decay Capabilities.</title>
        <authorList>
            <person name="Nagy L.G."/>
            <person name="Riley R."/>
            <person name="Tritt A."/>
            <person name="Adam C."/>
            <person name="Daum C."/>
            <person name="Floudas D."/>
            <person name="Sun H."/>
            <person name="Yadav J.S."/>
            <person name="Pangilinan J."/>
            <person name="Larsson K.H."/>
            <person name="Matsuura K."/>
            <person name="Barry K."/>
            <person name="Labutti K."/>
            <person name="Kuo R."/>
            <person name="Ohm R.A."/>
            <person name="Bhattacharya S.S."/>
            <person name="Shirouzu T."/>
            <person name="Yoshinaga Y."/>
            <person name="Martin F.M."/>
            <person name="Grigoriev I.V."/>
            <person name="Hibbett D.S."/>
        </authorList>
    </citation>
    <scope>NUCLEOTIDE SEQUENCE [LARGE SCALE GENOMIC DNA]</scope>
    <source>
        <strain evidence="3 4">L-15889</strain>
    </source>
</reference>
<feature type="compositionally biased region" description="Pro residues" evidence="1">
    <location>
        <begin position="121"/>
        <end position="136"/>
    </location>
</feature>
<feature type="region of interest" description="Disordered" evidence="1">
    <location>
        <begin position="1"/>
        <end position="146"/>
    </location>
</feature>
<protein>
    <submittedName>
        <fullName evidence="3">Uncharacterized protein</fullName>
    </submittedName>
</protein>
<feature type="compositionally biased region" description="Polar residues" evidence="1">
    <location>
        <begin position="233"/>
        <end position="244"/>
    </location>
</feature>
<dbReference type="Proteomes" id="UP000076727">
    <property type="component" value="Unassembled WGS sequence"/>
</dbReference>
<organism evidence="3 4">
    <name type="scientific">Daedalea quercina L-15889</name>
    <dbReference type="NCBI Taxonomy" id="1314783"/>
    <lineage>
        <taxon>Eukaryota</taxon>
        <taxon>Fungi</taxon>
        <taxon>Dikarya</taxon>
        <taxon>Basidiomycota</taxon>
        <taxon>Agaricomycotina</taxon>
        <taxon>Agaricomycetes</taxon>
        <taxon>Polyporales</taxon>
        <taxon>Fomitopsis</taxon>
    </lineage>
</organism>
<dbReference type="AlphaFoldDB" id="A0A165N525"/>
<evidence type="ECO:0000313" key="4">
    <source>
        <dbReference type="Proteomes" id="UP000076727"/>
    </source>
</evidence>
<gene>
    <name evidence="3" type="ORF">DAEQUDRAFT_446600</name>
</gene>
<feature type="transmembrane region" description="Helical" evidence="2">
    <location>
        <begin position="200"/>
        <end position="223"/>
    </location>
</feature>